<dbReference type="AlphaFoldDB" id="A0AA36C3T4"/>
<comment type="caution">
    <text evidence="1">The sequence shown here is derived from an EMBL/GenBank/DDBJ whole genome shotgun (WGS) entry which is preliminary data.</text>
</comment>
<accession>A0AA36C3T4</accession>
<reference evidence="1" key="1">
    <citation type="submission" date="2023-06" db="EMBL/GenBank/DDBJ databases">
        <authorList>
            <person name="Delattre M."/>
        </authorList>
    </citation>
    <scope>NUCLEOTIDE SEQUENCE</scope>
    <source>
        <strain evidence="1">AF72</strain>
    </source>
</reference>
<evidence type="ECO:0000313" key="1">
    <source>
        <dbReference type="EMBL" id="CAJ0557853.1"/>
    </source>
</evidence>
<gene>
    <name evidence="1" type="ORF">MSPICULIGERA_LOCUS602</name>
</gene>
<organism evidence="1 2">
    <name type="scientific">Mesorhabditis spiculigera</name>
    <dbReference type="NCBI Taxonomy" id="96644"/>
    <lineage>
        <taxon>Eukaryota</taxon>
        <taxon>Metazoa</taxon>
        <taxon>Ecdysozoa</taxon>
        <taxon>Nematoda</taxon>
        <taxon>Chromadorea</taxon>
        <taxon>Rhabditida</taxon>
        <taxon>Rhabditina</taxon>
        <taxon>Rhabditomorpha</taxon>
        <taxon>Rhabditoidea</taxon>
        <taxon>Rhabditidae</taxon>
        <taxon>Mesorhabditinae</taxon>
        <taxon>Mesorhabditis</taxon>
    </lineage>
</organism>
<proteinExistence type="predicted"/>
<dbReference type="EMBL" id="CATQJA010000127">
    <property type="protein sequence ID" value="CAJ0557853.1"/>
    <property type="molecule type" value="Genomic_DNA"/>
</dbReference>
<name>A0AA36C3T4_9BILA</name>
<feature type="non-terminal residue" evidence="1">
    <location>
        <position position="1"/>
    </location>
</feature>
<evidence type="ECO:0000313" key="2">
    <source>
        <dbReference type="Proteomes" id="UP001177023"/>
    </source>
</evidence>
<keyword evidence="2" id="KW-1185">Reference proteome</keyword>
<dbReference type="Proteomes" id="UP001177023">
    <property type="component" value="Unassembled WGS sequence"/>
</dbReference>
<protein>
    <submittedName>
        <fullName evidence="1">Uncharacterized protein</fullName>
    </submittedName>
</protein>
<sequence>MLQYAIIGFLTYEICRLWQLPDAGKIKYTGINA</sequence>